<evidence type="ECO:0000313" key="1">
    <source>
        <dbReference type="EMBL" id="CAK1592072.1"/>
    </source>
</evidence>
<keyword evidence="2" id="KW-1185">Reference proteome</keyword>
<evidence type="ECO:0000313" key="2">
    <source>
        <dbReference type="Proteomes" id="UP001314205"/>
    </source>
</evidence>
<comment type="caution">
    <text evidence="1">The sequence shown here is derived from an EMBL/GenBank/DDBJ whole genome shotgun (WGS) entry which is preliminary data.</text>
</comment>
<sequence>MGNNLKCTIKTKTTEVCKVSIENAETGVVIGEGEVSRWLPEVDYPAPAAAPVAASPAIPEVPRPDVENNSRVLLVEMTELKRAFVRRADTASQRKYDSVLHGVVLYGQEGELMFCLLINIIVPLKLIGCR</sequence>
<reference evidence="1 2" key="1">
    <citation type="submission" date="2023-11" db="EMBL/GenBank/DDBJ databases">
        <authorList>
            <person name="Hedman E."/>
            <person name="Englund M."/>
            <person name="Stromberg M."/>
            <person name="Nyberg Akerstrom W."/>
            <person name="Nylinder S."/>
            <person name="Jareborg N."/>
            <person name="Kallberg Y."/>
            <person name="Kronander E."/>
        </authorList>
    </citation>
    <scope>NUCLEOTIDE SEQUENCE [LARGE SCALE GENOMIC DNA]</scope>
</reference>
<dbReference type="AlphaFoldDB" id="A0AAV1LDC2"/>
<proteinExistence type="predicted"/>
<accession>A0AAV1LDC2</accession>
<protein>
    <submittedName>
        <fullName evidence="1">Uncharacterized protein</fullName>
    </submittedName>
</protein>
<organism evidence="1 2">
    <name type="scientific">Parnassius mnemosyne</name>
    <name type="common">clouded apollo</name>
    <dbReference type="NCBI Taxonomy" id="213953"/>
    <lineage>
        <taxon>Eukaryota</taxon>
        <taxon>Metazoa</taxon>
        <taxon>Ecdysozoa</taxon>
        <taxon>Arthropoda</taxon>
        <taxon>Hexapoda</taxon>
        <taxon>Insecta</taxon>
        <taxon>Pterygota</taxon>
        <taxon>Neoptera</taxon>
        <taxon>Endopterygota</taxon>
        <taxon>Lepidoptera</taxon>
        <taxon>Glossata</taxon>
        <taxon>Ditrysia</taxon>
        <taxon>Papilionoidea</taxon>
        <taxon>Papilionidae</taxon>
        <taxon>Parnassiinae</taxon>
        <taxon>Parnassini</taxon>
        <taxon>Parnassius</taxon>
        <taxon>Driopa</taxon>
    </lineage>
</organism>
<gene>
    <name evidence="1" type="ORF">PARMNEM_LOCUS12129</name>
</gene>
<name>A0AAV1LDC2_9NEOP</name>
<dbReference type="Proteomes" id="UP001314205">
    <property type="component" value="Unassembled WGS sequence"/>
</dbReference>
<dbReference type="EMBL" id="CAVLGL010000087">
    <property type="protein sequence ID" value="CAK1592072.1"/>
    <property type="molecule type" value="Genomic_DNA"/>
</dbReference>